<reference evidence="1 2" key="1">
    <citation type="submission" date="2022-03" db="EMBL/GenBank/DDBJ databases">
        <title>Isotopic signatures of nitrous oxide derived from detoxification processes.</title>
        <authorList>
            <person name="Behrendt U."/>
            <person name="Buchen C."/>
            <person name="Well R."/>
            <person name="Ulrich A."/>
            <person name="Rohe L."/>
            <person name="Kolb S."/>
            <person name="Schloter M."/>
            <person name="Horn M.A."/>
            <person name="Augustin J."/>
        </authorList>
    </citation>
    <scope>NUCLEOTIDE SEQUENCE [LARGE SCALE GENOMIC DNA]</scope>
    <source>
        <strain evidence="1 2">S4-C24</strain>
    </source>
</reference>
<sequence>MTETIVVLTEEPLNESDLQNLGWLAGEQTVAEQTTFRVLIPEDTKRNLLLDFLERLSMLEVGTAFRELAQGQPDPDEARLEAAEAKRLSVKMLEEGGFKGTVDIVEDDGVSALVAYVGAHSADRAVVITRPHAISDTFHTDWANRAQEKLGIPVLHLYSGSGYIGDS</sequence>
<dbReference type="SUPFAM" id="SSF52402">
    <property type="entry name" value="Adenine nucleotide alpha hydrolases-like"/>
    <property type="match status" value="1"/>
</dbReference>
<evidence type="ECO:0000313" key="1">
    <source>
        <dbReference type="EMBL" id="UNK44606.1"/>
    </source>
</evidence>
<keyword evidence="2" id="KW-1185">Reference proteome</keyword>
<dbReference type="Proteomes" id="UP000829069">
    <property type="component" value="Chromosome"/>
</dbReference>
<protein>
    <submittedName>
        <fullName evidence="1">Uncharacterized protein</fullName>
    </submittedName>
</protein>
<evidence type="ECO:0000313" key="2">
    <source>
        <dbReference type="Proteomes" id="UP000829069"/>
    </source>
</evidence>
<dbReference type="InterPro" id="IPR014729">
    <property type="entry name" value="Rossmann-like_a/b/a_fold"/>
</dbReference>
<name>A0ABY3W588_9MICC</name>
<proteinExistence type="predicted"/>
<dbReference type="RefSeq" id="WP_127514716.1">
    <property type="nucleotide sequence ID" value="NZ_CP093326.1"/>
</dbReference>
<accession>A0ABY3W588</accession>
<dbReference type="EMBL" id="CP093326">
    <property type="protein sequence ID" value="UNK44606.1"/>
    <property type="molecule type" value="Genomic_DNA"/>
</dbReference>
<organism evidence="1 2">
    <name type="scientific">Arthrobacter sulfonylureivorans</name>
    <dbReference type="NCBI Taxonomy" id="2486855"/>
    <lineage>
        <taxon>Bacteria</taxon>
        <taxon>Bacillati</taxon>
        <taxon>Actinomycetota</taxon>
        <taxon>Actinomycetes</taxon>
        <taxon>Micrococcales</taxon>
        <taxon>Micrococcaceae</taxon>
        <taxon>Arthrobacter</taxon>
    </lineage>
</organism>
<dbReference type="Gene3D" id="3.40.50.620">
    <property type="entry name" value="HUPs"/>
    <property type="match status" value="1"/>
</dbReference>
<gene>
    <name evidence="1" type="ORF">MNQ99_11485</name>
</gene>